<evidence type="ECO:0000313" key="3">
    <source>
        <dbReference type="Proteomes" id="UP001157915"/>
    </source>
</evidence>
<sequence>MKKVILGILLPVFFIFAFSSSPVLAQEEEEPCEESEGCEEETPKYYKMGQTGPNTFCCVPSTNSLDTCTGIPCL</sequence>
<protein>
    <recommendedName>
        <fullName evidence="4">Secreted protein</fullName>
    </recommendedName>
</protein>
<dbReference type="EMBL" id="FXUA01000002">
    <property type="protein sequence ID" value="SMP13382.1"/>
    <property type="molecule type" value="Genomic_DNA"/>
</dbReference>
<dbReference type="RefSeq" id="WP_283412009.1">
    <property type="nucleotide sequence ID" value="NZ_FXUA01000002.1"/>
</dbReference>
<organism evidence="2 3">
    <name type="scientific">Algoriphagus winogradskyi</name>
    <dbReference type="NCBI Taxonomy" id="237017"/>
    <lineage>
        <taxon>Bacteria</taxon>
        <taxon>Pseudomonadati</taxon>
        <taxon>Bacteroidota</taxon>
        <taxon>Cytophagia</taxon>
        <taxon>Cytophagales</taxon>
        <taxon>Cyclobacteriaceae</taxon>
        <taxon>Algoriphagus</taxon>
    </lineage>
</organism>
<accession>A0ABY1NMI0</accession>
<evidence type="ECO:0000313" key="2">
    <source>
        <dbReference type="EMBL" id="SMP13382.1"/>
    </source>
</evidence>
<feature type="signal peptide" evidence="1">
    <location>
        <begin position="1"/>
        <end position="25"/>
    </location>
</feature>
<keyword evidence="3" id="KW-1185">Reference proteome</keyword>
<gene>
    <name evidence="2" type="ORF">SAMN06265367_102205</name>
</gene>
<feature type="chain" id="PRO_5047507640" description="Secreted protein" evidence="1">
    <location>
        <begin position="26"/>
        <end position="74"/>
    </location>
</feature>
<keyword evidence="1" id="KW-0732">Signal</keyword>
<name>A0ABY1NMI0_9BACT</name>
<evidence type="ECO:0008006" key="4">
    <source>
        <dbReference type="Google" id="ProtNLM"/>
    </source>
</evidence>
<reference evidence="2 3" key="1">
    <citation type="submission" date="2017-05" db="EMBL/GenBank/DDBJ databases">
        <authorList>
            <person name="Varghese N."/>
            <person name="Submissions S."/>
        </authorList>
    </citation>
    <scope>NUCLEOTIDE SEQUENCE [LARGE SCALE GENOMIC DNA]</scope>
    <source>
        <strain evidence="2 3">DSM 15360</strain>
    </source>
</reference>
<proteinExistence type="predicted"/>
<comment type="caution">
    <text evidence="2">The sequence shown here is derived from an EMBL/GenBank/DDBJ whole genome shotgun (WGS) entry which is preliminary data.</text>
</comment>
<evidence type="ECO:0000256" key="1">
    <source>
        <dbReference type="SAM" id="SignalP"/>
    </source>
</evidence>
<dbReference type="Proteomes" id="UP001157915">
    <property type="component" value="Unassembled WGS sequence"/>
</dbReference>